<dbReference type="InterPro" id="IPR011990">
    <property type="entry name" value="TPR-like_helical_dom_sf"/>
</dbReference>
<gene>
    <name evidence="2" type="ORF">RDB_LOCUS119123</name>
</gene>
<dbReference type="EMBL" id="CAJMXA010003593">
    <property type="protein sequence ID" value="CAE6505656.1"/>
    <property type="molecule type" value="Genomic_DNA"/>
</dbReference>
<dbReference type="PANTHER" id="PTHR47934:SF6">
    <property type="entry name" value="MITOCHONDRIAL GROUP I INTRON SPLICING FACTOR CCM1-RELATED"/>
    <property type="match status" value="1"/>
</dbReference>
<evidence type="ECO:0000313" key="2">
    <source>
        <dbReference type="EMBL" id="CAE6505656.1"/>
    </source>
</evidence>
<dbReference type="GO" id="GO:0003729">
    <property type="term" value="F:mRNA binding"/>
    <property type="evidence" value="ECO:0007669"/>
    <property type="project" value="TreeGrafter"/>
</dbReference>
<comment type="caution">
    <text evidence="2">The sequence shown here is derived from an EMBL/GenBank/DDBJ whole genome shotgun (WGS) entry which is preliminary data.</text>
</comment>
<dbReference type="Pfam" id="PF13041">
    <property type="entry name" value="PPR_2"/>
    <property type="match status" value="1"/>
</dbReference>
<evidence type="ECO:0000256" key="1">
    <source>
        <dbReference type="SAM" id="MobiDB-lite"/>
    </source>
</evidence>
<dbReference type="AlphaFoldDB" id="A0A8H3HFV9"/>
<dbReference type="GO" id="GO:0005739">
    <property type="term" value="C:mitochondrion"/>
    <property type="evidence" value="ECO:0007669"/>
    <property type="project" value="TreeGrafter"/>
</dbReference>
<dbReference type="PANTHER" id="PTHR47934">
    <property type="entry name" value="PENTATRICOPEPTIDE REPEAT-CONTAINING PROTEIN PET309, MITOCHONDRIAL"/>
    <property type="match status" value="1"/>
</dbReference>
<protein>
    <submittedName>
        <fullName evidence="2">Uncharacterized protein</fullName>
    </submittedName>
</protein>
<sequence>MYCRASCYPLEVLAKSSVCSPVCFRSFSSASYIRPVATSHKAAGVRANQVDFTPETLEHKTLAHPKQGYTGPSHNPRIKPASHLPPNDRGPTREVHIATRVKGLCQVGKLKEAVEACVNTPAALQGAPAWNTVIHHALSEERYNYAYTLYQQMKKRHIIPTVATYTTFMSAYAQANPKFLTSTQLERVQNLYKDWANLVVSARTDNAIAAITWVHPAAAYISVLANAKLYQTIWDTFYDLDLESPLAPNHFVFTSMFVAFAKRTASPNDTINAVTSDDAASGDSPESTTSSLSDVKVKNAQDARLLWRQLVRSLERRPFPVDSHLVVAALRALQHGEKPELDLALSIVGQYLGLRAPDGPAPPEPTKPLELNVRLLDSALSVCNAAKRPDLTRHFLDIMTSPEHPQRSIVNTGAMNLLLEAYASLGDRRQIVRTIDWMIREGALPGGLEVLPGSSSWCIALRACLDAQDWDTAKTLTKRLASTTNSKRIIDAETIYLVLKITYVLKPTDRRLHERQLRQALDAVYYVVSVWPKDSNADHESYAKLNPGRVERRFVFQNALGDLVKTILNEFDGLGSIPGFHDLTYKLDHLRTNISHEIVARYKQDL</sequence>
<evidence type="ECO:0000313" key="3">
    <source>
        <dbReference type="Proteomes" id="UP000663853"/>
    </source>
</evidence>
<feature type="region of interest" description="Disordered" evidence="1">
    <location>
        <begin position="273"/>
        <end position="294"/>
    </location>
</feature>
<accession>A0A8H3HFV9</accession>
<dbReference type="NCBIfam" id="TIGR00756">
    <property type="entry name" value="PPR"/>
    <property type="match status" value="1"/>
</dbReference>
<dbReference type="Proteomes" id="UP000663853">
    <property type="component" value="Unassembled WGS sequence"/>
</dbReference>
<organism evidence="2 3">
    <name type="scientific">Rhizoctonia solani</name>
    <dbReference type="NCBI Taxonomy" id="456999"/>
    <lineage>
        <taxon>Eukaryota</taxon>
        <taxon>Fungi</taxon>
        <taxon>Dikarya</taxon>
        <taxon>Basidiomycota</taxon>
        <taxon>Agaricomycotina</taxon>
        <taxon>Agaricomycetes</taxon>
        <taxon>Cantharellales</taxon>
        <taxon>Ceratobasidiaceae</taxon>
        <taxon>Rhizoctonia</taxon>
    </lineage>
</organism>
<dbReference type="InterPro" id="IPR051114">
    <property type="entry name" value="Mito_RNA_Proc_CCM1"/>
</dbReference>
<name>A0A8H3HFV9_9AGAM</name>
<feature type="compositionally biased region" description="Polar residues" evidence="1">
    <location>
        <begin position="284"/>
        <end position="293"/>
    </location>
</feature>
<proteinExistence type="predicted"/>
<dbReference type="InterPro" id="IPR002885">
    <property type="entry name" value="PPR_rpt"/>
</dbReference>
<reference evidence="2" key="1">
    <citation type="submission" date="2021-01" db="EMBL/GenBank/DDBJ databases">
        <authorList>
            <person name="Kaushik A."/>
        </authorList>
    </citation>
    <scope>NUCLEOTIDE SEQUENCE</scope>
    <source>
        <strain evidence="2">AG6-10EEA</strain>
    </source>
</reference>
<dbReference type="Gene3D" id="1.25.40.10">
    <property type="entry name" value="Tetratricopeptide repeat domain"/>
    <property type="match status" value="2"/>
</dbReference>
<dbReference type="GO" id="GO:0006396">
    <property type="term" value="P:RNA processing"/>
    <property type="evidence" value="ECO:0007669"/>
    <property type="project" value="TreeGrafter"/>
</dbReference>
<dbReference type="GO" id="GO:0007005">
    <property type="term" value="P:mitochondrion organization"/>
    <property type="evidence" value="ECO:0007669"/>
    <property type="project" value="TreeGrafter"/>
</dbReference>
<feature type="region of interest" description="Disordered" evidence="1">
    <location>
        <begin position="61"/>
        <end position="92"/>
    </location>
</feature>